<evidence type="ECO:0000313" key="3">
    <source>
        <dbReference type="Proteomes" id="UP000008952"/>
    </source>
</evidence>
<feature type="chain" id="PRO_5003738461" evidence="1">
    <location>
        <begin position="26"/>
        <end position="181"/>
    </location>
</feature>
<dbReference type="AlphaFoldDB" id="J0QSX8"/>
<feature type="signal peptide" evidence="1">
    <location>
        <begin position="1"/>
        <end position="25"/>
    </location>
</feature>
<dbReference type="RefSeq" id="WP_008039927.1">
    <property type="nucleotide sequence ID" value="NZ_JH725147.1"/>
</dbReference>
<evidence type="ECO:0000256" key="1">
    <source>
        <dbReference type="SAM" id="SignalP"/>
    </source>
</evidence>
<name>J0QSX8_9HYPH</name>
<dbReference type="eggNOG" id="ENOG5032SUQ">
    <property type="taxonomic scope" value="Bacteria"/>
</dbReference>
<evidence type="ECO:0000313" key="2">
    <source>
        <dbReference type="EMBL" id="EJF88951.1"/>
    </source>
</evidence>
<accession>J0QSX8</accession>
<keyword evidence="3" id="KW-1185">Reference proteome</keyword>
<dbReference type="Proteomes" id="UP000008952">
    <property type="component" value="Unassembled WGS sequence"/>
</dbReference>
<protein>
    <submittedName>
        <fullName evidence="2">Uncharacterized protein</fullName>
    </submittedName>
</protein>
<sequence>MIIKRGAVFTLVILTVFFTHFHAYADSTNDENHLRTAIIDYKIALENGDVQSIMKTIPPQIIKKLAEQSKIAQEQFNQIMISQLEQLSTMYKINKTNIDFDKRRSGKFTDGTLYYIMPLEFNITMPNAIKSHVTGDLVAIQENTHWYFVRGDDQSTLQFMNETFPGFEKIELNASKAQRIE</sequence>
<dbReference type="PATRIC" id="fig|1094558.3.peg.1603"/>
<dbReference type="HOGENOM" id="CLU_107453_1_0_5"/>
<proteinExistence type="predicted"/>
<organism evidence="2 3">
    <name type="scientific">Bartonella tamiae Th239</name>
    <dbReference type="NCBI Taxonomy" id="1094558"/>
    <lineage>
        <taxon>Bacteria</taxon>
        <taxon>Pseudomonadati</taxon>
        <taxon>Pseudomonadota</taxon>
        <taxon>Alphaproteobacteria</taxon>
        <taxon>Hyphomicrobiales</taxon>
        <taxon>Bartonellaceae</taxon>
        <taxon>Bartonella</taxon>
    </lineage>
</organism>
<comment type="caution">
    <text evidence="2">The sequence shown here is derived from an EMBL/GenBank/DDBJ whole genome shotgun (WGS) entry which is preliminary data.</text>
</comment>
<gene>
    <name evidence="2" type="ORF">ME5_01502</name>
</gene>
<dbReference type="OrthoDB" id="7922841at2"/>
<reference evidence="2 3" key="1">
    <citation type="submission" date="2012-03" db="EMBL/GenBank/DDBJ databases">
        <title>The Genome Sequence of Bartonella tamiae Th239.</title>
        <authorList>
            <consortium name="The Broad Institute Genome Sequencing Platform"/>
            <consortium name="The Broad Institute Genome Sequencing Center for Infectious Disease"/>
            <person name="Feldgarden M."/>
            <person name="Kirby J."/>
            <person name="Kosoy M."/>
            <person name="Birtles R."/>
            <person name="Probert W.S."/>
            <person name="Chiaraviglio L."/>
            <person name="Young S.K."/>
            <person name="Zeng Q."/>
            <person name="Gargeya S."/>
            <person name="Fitzgerald M."/>
            <person name="Haas B."/>
            <person name="Abouelleil A."/>
            <person name="Alvarado L."/>
            <person name="Arachchi H.M."/>
            <person name="Berlin A."/>
            <person name="Chapman S.B."/>
            <person name="Gearin G."/>
            <person name="Goldberg J."/>
            <person name="Griggs A."/>
            <person name="Gujja S."/>
            <person name="Hansen M."/>
            <person name="Heiman D."/>
            <person name="Howarth C."/>
            <person name="Larimer J."/>
            <person name="Lui A."/>
            <person name="MacDonald P.J.P."/>
            <person name="McCowen C."/>
            <person name="Montmayeur A."/>
            <person name="Murphy C."/>
            <person name="Neiman D."/>
            <person name="Pearson M."/>
            <person name="Priest M."/>
            <person name="Roberts A."/>
            <person name="Saif S."/>
            <person name="Shea T."/>
            <person name="Sisk P."/>
            <person name="Stolte C."/>
            <person name="Sykes S."/>
            <person name="Wortman J."/>
            <person name="Nusbaum C."/>
            <person name="Birren B."/>
        </authorList>
    </citation>
    <scope>NUCLEOTIDE SEQUENCE [LARGE SCALE GENOMIC DNA]</scope>
    <source>
        <strain evidence="2 3">Th239</strain>
    </source>
</reference>
<keyword evidence="1" id="KW-0732">Signal</keyword>
<dbReference type="EMBL" id="AIMB01000008">
    <property type="protein sequence ID" value="EJF88951.1"/>
    <property type="molecule type" value="Genomic_DNA"/>
</dbReference>